<reference evidence="2" key="2">
    <citation type="submission" date="2023-07" db="EMBL/GenBank/DDBJ databases">
        <title>Identification and characterization of horizontal gene transfer across gut microbiota members of farm animals based on homology search.</title>
        <authorList>
            <person name="Schwarzerova J."/>
            <person name="Nykrynova M."/>
            <person name="Jureckova K."/>
            <person name="Cejkova D."/>
            <person name="Rychlik I."/>
        </authorList>
    </citation>
    <scope>NUCLEOTIDE SEQUENCE [LARGE SCALE GENOMIC DNA]</scope>
    <source>
        <strain evidence="2">109_WCHN</strain>
    </source>
</reference>
<protein>
    <recommendedName>
        <fullName evidence="3">Replication initiation protein</fullName>
    </recommendedName>
</protein>
<evidence type="ECO:0008006" key="3">
    <source>
        <dbReference type="Google" id="ProtNLM"/>
    </source>
</evidence>
<gene>
    <name evidence="1" type="ORF">QUW60_13830</name>
</gene>
<reference evidence="1 2" key="1">
    <citation type="submission" date="2023-06" db="EMBL/GenBank/DDBJ databases">
        <authorList>
            <person name="Zeman M."/>
            <person name="Kubasova T."/>
            <person name="Jahodarova E."/>
            <person name="Nykrynova M."/>
            <person name="Rychlik I."/>
        </authorList>
    </citation>
    <scope>NUCLEOTIDE SEQUENCE [LARGE SCALE GENOMIC DNA]</scope>
    <source>
        <strain evidence="1 2">109_WCHN</strain>
    </source>
</reference>
<comment type="caution">
    <text evidence="1">The sequence shown here is derived from an EMBL/GenBank/DDBJ whole genome shotgun (WGS) entry which is preliminary data.</text>
</comment>
<dbReference type="RefSeq" id="WP_258339023.1">
    <property type="nucleotide sequence ID" value="NZ_JAUDEN010000036.1"/>
</dbReference>
<accession>A0ABT7VJ24</accession>
<dbReference type="Proteomes" id="UP001169458">
    <property type="component" value="Unassembled WGS sequence"/>
</dbReference>
<name>A0ABT7VJ24_9BACE</name>
<dbReference type="EMBL" id="JAUDEN010000036">
    <property type="protein sequence ID" value="MDM8326291.1"/>
    <property type="molecule type" value="Genomic_DNA"/>
</dbReference>
<evidence type="ECO:0000313" key="2">
    <source>
        <dbReference type="Proteomes" id="UP001169458"/>
    </source>
</evidence>
<organism evidence="1 2">
    <name type="scientific">Bacteroides gallinaceum</name>
    <dbReference type="NCBI Taxonomy" id="1462571"/>
    <lineage>
        <taxon>Bacteria</taxon>
        <taxon>Pseudomonadati</taxon>
        <taxon>Bacteroidota</taxon>
        <taxon>Bacteroidia</taxon>
        <taxon>Bacteroidales</taxon>
        <taxon>Bacteroidaceae</taxon>
        <taxon>Bacteroides</taxon>
    </lineage>
</organism>
<evidence type="ECO:0000313" key="1">
    <source>
        <dbReference type="EMBL" id="MDM8326291.1"/>
    </source>
</evidence>
<sequence length="207" mass="24508">MKHLMAVLENPRRGGQIVLPRRLLELMFDSTPVKNDAQACVMILLRCCYDDEGGEGGLKMGEMYATVSGLSEELHWSKKRTLRLLGQLKRALLLKMSYRNRESSLFTWMNYEETCRLRRREISPKSVGEALMSEREKADFDEFWRLYHQRARLTPHDRFLAMHAWTALTPEERVLAVERMEDYFYSLASMEHVRTGLNYLKYRSFMR</sequence>
<keyword evidence="2" id="KW-1185">Reference proteome</keyword>
<proteinExistence type="predicted"/>